<evidence type="ECO:0000256" key="2">
    <source>
        <dbReference type="ARBA" id="ARBA00007337"/>
    </source>
</evidence>
<evidence type="ECO:0000313" key="12">
    <source>
        <dbReference type="EMBL" id="OQE06203.1"/>
    </source>
</evidence>
<evidence type="ECO:0000256" key="4">
    <source>
        <dbReference type="ARBA" id="ARBA00022728"/>
    </source>
</evidence>
<dbReference type="AlphaFoldDB" id="A0A1V6RXR6"/>
<dbReference type="STRING" id="29845.A0A1V6RXR6"/>
<evidence type="ECO:0000256" key="3">
    <source>
        <dbReference type="ARBA" id="ARBA00022664"/>
    </source>
</evidence>
<dbReference type="SUPFAM" id="SSF55315">
    <property type="entry name" value="L30e-like"/>
    <property type="match status" value="1"/>
</dbReference>
<keyword evidence="8 10" id="KW-0687">Ribonucleoprotein</keyword>
<dbReference type="InterPro" id="IPR018492">
    <property type="entry name" value="Ribosomal_eL8/Nhp2"/>
</dbReference>
<dbReference type="GO" id="GO:0031120">
    <property type="term" value="P:snRNA pseudouridine synthesis"/>
    <property type="evidence" value="ECO:0007669"/>
    <property type="project" value="UniProtKB-UniRule"/>
</dbReference>
<dbReference type="FunFam" id="3.30.1330.30:FF:000002">
    <property type="entry name" value="NHP2-like protein 1 homolog"/>
    <property type="match status" value="1"/>
</dbReference>
<evidence type="ECO:0000256" key="7">
    <source>
        <dbReference type="ARBA" id="ARBA00023242"/>
    </source>
</evidence>
<dbReference type="GO" id="GO:0031429">
    <property type="term" value="C:box H/ACA snoRNP complex"/>
    <property type="evidence" value="ECO:0007669"/>
    <property type="project" value="UniProtKB-UniRule"/>
</dbReference>
<accession>A0A1V6RXR6</accession>
<dbReference type="GO" id="GO:0000398">
    <property type="term" value="P:mRNA splicing, via spliceosome"/>
    <property type="evidence" value="ECO:0007669"/>
    <property type="project" value="UniProtKB-UniRule"/>
</dbReference>
<dbReference type="InterPro" id="IPR004038">
    <property type="entry name" value="Ribosomal_eL8/eL30/eS12/Gad45"/>
</dbReference>
<evidence type="ECO:0000256" key="1">
    <source>
        <dbReference type="ARBA" id="ARBA00004604"/>
    </source>
</evidence>
<evidence type="ECO:0000259" key="11">
    <source>
        <dbReference type="Pfam" id="PF01248"/>
    </source>
</evidence>
<dbReference type="InterPro" id="IPR029064">
    <property type="entry name" value="Ribosomal_eL30-like_sf"/>
</dbReference>
<comment type="function">
    <text evidence="9">Common component of the spliceosome and rRNA processing machinery. In association with the spliceosomal U4/U6.U5 tri-snRNP particle, required for splicing of pre-mRNA. In association with box C/D snoRNPs, required for processing of pre-ribosomal RNA (rRNA) and site-specific 2'-O-methylation of substrate RNAs. Essential for the accumulation and stability of U4 snRNA, U6 snRNA, and box C/D snoRNAs.</text>
</comment>
<sequence>MESSDLVAWPMADAALTEELLNLLQQAMHHSQLKKGANEVTKSVTRSLSELVVLAGDTVPLGIVMHLPLLCEEKSTPYVFLPNKLAIGRACGVTRPIIAATIISDDTSTLAQRIENLRAKVERLAI</sequence>
<keyword evidence="13" id="KW-1185">Reference proteome</keyword>
<gene>
    <name evidence="12" type="ORF">PENVUL_c019G06866</name>
</gene>
<dbReference type="GO" id="GO:0003723">
    <property type="term" value="F:RNA binding"/>
    <property type="evidence" value="ECO:0007669"/>
    <property type="project" value="UniProtKB-UniRule"/>
</dbReference>
<dbReference type="EMBL" id="MDYP01000019">
    <property type="protein sequence ID" value="OQE06203.1"/>
    <property type="molecule type" value="Genomic_DNA"/>
</dbReference>
<keyword evidence="3" id="KW-0507">mRNA processing</keyword>
<feature type="domain" description="Ribosomal protein eL8/eL30/eS12/Gadd45" evidence="11">
    <location>
        <begin position="20"/>
        <end position="109"/>
    </location>
</feature>
<comment type="caution">
    <text evidence="12">The sequence shown here is derived from an EMBL/GenBank/DDBJ whole genome shotgun (WGS) entry which is preliminary data.</text>
</comment>
<dbReference type="PANTHER" id="PTHR23105">
    <property type="entry name" value="RIBOSOMAL PROTEIN L7AE FAMILY MEMBER"/>
    <property type="match status" value="1"/>
</dbReference>
<keyword evidence="5 10" id="KW-0694">RNA-binding</keyword>
<evidence type="ECO:0000256" key="9">
    <source>
        <dbReference type="ARBA" id="ARBA00037456"/>
    </source>
</evidence>
<evidence type="ECO:0000313" key="13">
    <source>
        <dbReference type="Proteomes" id="UP000191518"/>
    </source>
</evidence>
<organism evidence="12 13">
    <name type="scientific">Penicillium vulpinum</name>
    <dbReference type="NCBI Taxonomy" id="29845"/>
    <lineage>
        <taxon>Eukaryota</taxon>
        <taxon>Fungi</taxon>
        <taxon>Dikarya</taxon>
        <taxon>Ascomycota</taxon>
        <taxon>Pezizomycotina</taxon>
        <taxon>Eurotiomycetes</taxon>
        <taxon>Eurotiomycetidae</taxon>
        <taxon>Eurotiales</taxon>
        <taxon>Aspergillaceae</taxon>
        <taxon>Penicillium</taxon>
    </lineage>
</organism>
<dbReference type="Gene3D" id="3.30.1330.30">
    <property type="match status" value="1"/>
</dbReference>
<dbReference type="InterPro" id="IPR002415">
    <property type="entry name" value="H/ACA_rnp_Nhp2-like"/>
</dbReference>
<dbReference type="GO" id="GO:0005681">
    <property type="term" value="C:spliceosomal complex"/>
    <property type="evidence" value="ECO:0007669"/>
    <property type="project" value="UniProtKB-KW"/>
</dbReference>
<evidence type="ECO:0000256" key="10">
    <source>
        <dbReference type="RuleBase" id="RU366039"/>
    </source>
</evidence>
<dbReference type="PRINTS" id="PR00881">
    <property type="entry name" value="L7ARS6FAMILY"/>
</dbReference>
<proteinExistence type="inferred from homology"/>
<evidence type="ECO:0000256" key="8">
    <source>
        <dbReference type="ARBA" id="ARBA00023274"/>
    </source>
</evidence>
<comment type="function">
    <text evidence="10">Required for ribosome biogenesis. Part of a complex which catalyzes pseudouridylation of rRNA. This involves the isomerization of uridine such that the ribose is subsequently attached to C5, instead of the normal N1. Pseudouridine ('psi') residues may serve to stabilize the conformation of rRNAs.</text>
</comment>
<dbReference type="Proteomes" id="UP000191518">
    <property type="component" value="Unassembled WGS sequence"/>
</dbReference>
<keyword evidence="4" id="KW-0747">Spliceosome</keyword>
<comment type="subcellular location">
    <subcellularLocation>
        <location evidence="1 10">Nucleus</location>
        <location evidence="1 10">Nucleolus</location>
    </subcellularLocation>
</comment>
<dbReference type="InterPro" id="IPR050257">
    <property type="entry name" value="eL8/uL1-like"/>
</dbReference>
<dbReference type="PRINTS" id="PR00883">
    <property type="entry name" value="NUCLEARHMG"/>
</dbReference>
<dbReference type="Pfam" id="PF01248">
    <property type="entry name" value="Ribosomal_L7Ae"/>
    <property type="match status" value="1"/>
</dbReference>
<keyword evidence="6" id="KW-0508">mRNA splicing</keyword>
<protein>
    <recommendedName>
        <fullName evidence="10">H/ACA ribonucleoprotein complex subunit 2</fullName>
    </recommendedName>
    <alternativeName>
        <fullName evidence="10">Nucleolar protein family A member 2</fullName>
    </alternativeName>
</protein>
<evidence type="ECO:0000256" key="5">
    <source>
        <dbReference type="ARBA" id="ARBA00022884"/>
    </source>
</evidence>
<dbReference type="OrthoDB" id="1924699at2759"/>
<reference evidence="13" key="1">
    <citation type="journal article" date="2017" name="Nat. Microbiol.">
        <title>Global analysis of biosynthetic gene clusters reveals vast potential of secondary metabolite production in Penicillium species.</title>
        <authorList>
            <person name="Nielsen J.C."/>
            <person name="Grijseels S."/>
            <person name="Prigent S."/>
            <person name="Ji B."/>
            <person name="Dainat J."/>
            <person name="Nielsen K.F."/>
            <person name="Frisvad J.C."/>
            <person name="Workman M."/>
            <person name="Nielsen J."/>
        </authorList>
    </citation>
    <scope>NUCLEOTIDE SEQUENCE [LARGE SCALE GENOMIC DNA]</scope>
    <source>
        <strain evidence="13">IBT 29486</strain>
    </source>
</reference>
<name>A0A1V6RXR6_9EURO</name>
<keyword evidence="7 10" id="KW-0539">Nucleus</keyword>
<comment type="similarity">
    <text evidence="2 10">Belongs to the eukaryotic ribosomal protein eL8 family.</text>
</comment>
<evidence type="ECO:0000256" key="6">
    <source>
        <dbReference type="ARBA" id="ARBA00023187"/>
    </source>
</evidence>